<dbReference type="GO" id="GO:0046872">
    <property type="term" value="F:metal ion binding"/>
    <property type="evidence" value="ECO:0007669"/>
    <property type="project" value="UniProtKB-UniRule"/>
</dbReference>
<accession>A0A9P9WU67</accession>
<gene>
    <name evidence="7" type="ORF">JX265_002317</name>
</gene>
<dbReference type="InterPro" id="IPR044831">
    <property type="entry name" value="Ccp1-like"/>
</dbReference>
<keyword evidence="1 5" id="KW-0575">Peroxidase</keyword>
<sequence length="542" mass="57941">MHIPSAIILGLLGQATSSYVWPSKYDHLEDLLAMHSGYLRFGFSDLVVPCGFGSGLPGVQNAAEWVRSVFHDIATFDASTGVGGLDASLQFELDRPENVGSAFNNTFAAMYDFITPQSSVSDLLALSLVAALAACDGPKVPLRAGRVDATEAGPAGVPKPEDDLESTRKAFLRAGFNDEDMITMVACGHSLGNVHSVNFPELVSGEATEENVAPFDSSPTNFDNTVVTEYLDDSTSNPLIVGANDTMKSDKRVFGADGNATMSALADPANFQAKCADIFERMLDTVPSTVTLSDPIEIVDVKPYIDPLHLQEDGSVLLQGRVRVRNNPEQKINGDDLEVSLSYRDLSGASISEPVVANRARARGGQSFGFWDNTFTWFEFSQSLNATASIRDFDIHLKTSSSGALLVLDNEGTGGYAVTSDLLYQQPESCLINNGAAMALSVTAALRKDLVDANSPPVLHLAHRVARPGVMLPRLQLETIAFELIPGVEKSGYQYFRANATVEASGWSTTFDIEAGAGTGGKVHRLELLKTNALSDTCGSIS</sequence>
<dbReference type="GO" id="GO:0034599">
    <property type="term" value="P:cellular response to oxidative stress"/>
    <property type="evidence" value="ECO:0007669"/>
    <property type="project" value="InterPro"/>
</dbReference>
<keyword evidence="2" id="KW-0479">Metal-binding</keyword>
<protein>
    <recommendedName>
        <fullName evidence="5">Peroxidase</fullName>
        <ecNumber evidence="5">1.11.1.-</ecNumber>
    </recommendedName>
</protein>
<name>A0A9P9WU67_9PEZI</name>
<dbReference type="PANTHER" id="PTHR31356">
    <property type="entry name" value="THYLAKOID LUMENAL 29 KDA PROTEIN, CHLOROPLASTIC-RELATED"/>
    <property type="match status" value="1"/>
</dbReference>
<dbReference type="Proteomes" id="UP000829685">
    <property type="component" value="Unassembled WGS sequence"/>
</dbReference>
<dbReference type="GO" id="GO:0020037">
    <property type="term" value="F:heme binding"/>
    <property type="evidence" value="ECO:0007669"/>
    <property type="project" value="UniProtKB-UniRule"/>
</dbReference>
<keyword evidence="2" id="KW-0408">Iron</keyword>
<dbReference type="GO" id="GO:0042744">
    <property type="term" value="P:hydrogen peroxide catabolic process"/>
    <property type="evidence" value="ECO:0007669"/>
    <property type="project" value="TreeGrafter"/>
</dbReference>
<proteinExistence type="inferred from homology"/>
<organism evidence="7 8">
    <name type="scientific">Neoarthrinium moseri</name>
    <dbReference type="NCBI Taxonomy" id="1658444"/>
    <lineage>
        <taxon>Eukaryota</taxon>
        <taxon>Fungi</taxon>
        <taxon>Dikarya</taxon>
        <taxon>Ascomycota</taxon>
        <taxon>Pezizomycotina</taxon>
        <taxon>Sordariomycetes</taxon>
        <taxon>Xylariomycetidae</taxon>
        <taxon>Amphisphaeriales</taxon>
        <taxon>Apiosporaceae</taxon>
        <taxon>Neoarthrinium</taxon>
    </lineage>
</organism>
<feature type="signal peptide" evidence="5">
    <location>
        <begin position="1"/>
        <end position="17"/>
    </location>
</feature>
<evidence type="ECO:0000256" key="5">
    <source>
        <dbReference type="RuleBase" id="RU363051"/>
    </source>
</evidence>
<dbReference type="AlphaFoldDB" id="A0A9P9WU67"/>
<dbReference type="Pfam" id="PF00141">
    <property type="entry name" value="peroxidase"/>
    <property type="match status" value="1"/>
</dbReference>
<evidence type="ECO:0000256" key="2">
    <source>
        <dbReference type="ARBA" id="ARBA00022617"/>
    </source>
</evidence>
<dbReference type="InterPro" id="IPR002016">
    <property type="entry name" value="Haem_peroxidase"/>
</dbReference>
<dbReference type="EMBL" id="JAFIMR010000004">
    <property type="protein sequence ID" value="KAI1879363.1"/>
    <property type="molecule type" value="Genomic_DNA"/>
</dbReference>
<evidence type="ECO:0000313" key="7">
    <source>
        <dbReference type="EMBL" id="KAI1879363.1"/>
    </source>
</evidence>
<dbReference type="PRINTS" id="PR00458">
    <property type="entry name" value="PEROXIDASE"/>
</dbReference>
<dbReference type="Gene3D" id="1.10.420.10">
    <property type="entry name" value="Peroxidase, domain 2"/>
    <property type="match status" value="1"/>
</dbReference>
<keyword evidence="2" id="KW-0349">Heme</keyword>
<dbReference type="EC" id="1.11.1.-" evidence="5"/>
<dbReference type="GO" id="GO:0000302">
    <property type="term" value="P:response to reactive oxygen species"/>
    <property type="evidence" value="ECO:0007669"/>
    <property type="project" value="TreeGrafter"/>
</dbReference>
<dbReference type="SUPFAM" id="SSF48113">
    <property type="entry name" value="Heme-dependent peroxidases"/>
    <property type="match status" value="1"/>
</dbReference>
<dbReference type="PROSITE" id="PS50873">
    <property type="entry name" value="PEROXIDASE_4"/>
    <property type="match status" value="1"/>
</dbReference>
<dbReference type="GO" id="GO:0004601">
    <property type="term" value="F:peroxidase activity"/>
    <property type="evidence" value="ECO:0007669"/>
    <property type="project" value="UniProtKB-KW"/>
</dbReference>
<evidence type="ECO:0000256" key="4">
    <source>
        <dbReference type="RuleBase" id="RU004241"/>
    </source>
</evidence>
<feature type="chain" id="PRO_5040539487" description="Peroxidase" evidence="5">
    <location>
        <begin position="18"/>
        <end position="542"/>
    </location>
</feature>
<dbReference type="PANTHER" id="PTHR31356:SF53">
    <property type="entry name" value="HEME PEROXIDASE"/>
    <property type="match status" value="1"/>
</dbReference>
<evidence type="ECO:0000259" key="6">
    <source>
        <dbReference type="PROSITE" id="PS50873"/>
    </source>
</evidence>
<keyword evidence="8" id="KW-1185">Reference proteome</keyword>
<evidence type="ECO:0000256" key="1">
    <source>
        <dbReference type="ARBA" id="ARBA00022559"/>
    </source>
</evidence>
<dbReference type="InterPro" id="IPR010255">
    <property type="entry name" value="Haem_peroxidase_sf"/>
</dbReference>
<comment type="similarity">
    <text evidence="4">Belongs to the peroxidase family.</text>
</comment>
<comment type="caution">
    <text evidence="7">The sequence shown here is derived from an EMBL/GenBank/DDBJ whole genome shotgun (WGS) entry which is preliminary data.</text>
</comment>
<evidence type="ECO:0000313" key="8">
    <source>
        <dbReference type="Proteomes" id="UP000829685"/>
    </source>
</evidence>
<evidence type="ECO:0000256" key="3">
    <source>
        <dbReference type="ARBA" id="ARBA00023002"/>
    </source>
</evidence>
<dbReference type="Gene3D" id="1.10.520.10">
    <property type="match status" value="1"/>
</dbReference>
<keyword evidence="3 5" id="KW-0560">Oxidoreductase</keyword>
<feature type="domain" description="Plant heme peroxidase family profile" evidence="6">
    <location>
        <begin position="119"/>
        <end position="270"/>
    </location>
</feature>
<keyword evidence="5" id="KW-0732">Signal</keyword>
<reference evidence="7" key="1">
    <citation type="submission" date="2021-03" db="EMBL/GenBank/DDBJ databases">
        <title>Revisited historic fungal species revealed as producer of novel bioactive compounds through whole genome sequencing and comparative genomics.</title>
        <authorList>
            <person name="Vignolle G.A."/>
            <person name="Hochenegger N."/>
            <person name="Mach R.L."/>
            <person name="Mach-Aigner A.R."/>
            <person name="Javad Rahimi M."/>
            <person name="Salim K.A."/>
            <person name="Chan C.M."/>
            <person name="Lim L.B.L."/>
            <person name="Cai F."/>
            <person name="Druzhinina I.S."/>
            <person name="U'Ren J.M."/>
            <person name="Derntl C."/>
        </authorList>
    </citation>
    <scope>NUCLEOTIDE SEQUENCE</scope>
    <source>
        <strain evidence="7">TUCIM 5799</strain>
    </source>
</reference>